<comment type="subcellular location">
    <subcellularLocation>
        <location evidence="1">Nucleus</location>
    </subcellularLocation>
</comment>
<dbReference type="Proteomes" id="UP000478052">
    <property type="component" value="Unassembled WGS sequence"/>
</dbReference>
<dbReference type="InterPro" id="IPR007889">
    <property type="entry name" value="HTH_Psq"/>
</dbReference>
<dbReference type="GO" id="GO:0003677">
    <property type="term" value="F:DNA binding"/>
    <property type="evidence" value="ECO:0007669"/>
    <property type="project" value="InterPro"/>
</dbReference>
<keyword evidence="8" id="KW-1185">Reference proteome</keyword>
<feature type="domain" description="DDE-1" evidence="4">
    <location>
        <begin position="208"/>
        <end position="364"/>
    </location>
</feature>
<dbReference type="Pfam" id="PF03184">
    <property type="entry name" value="DDE_1"/>
    <property type="match status" value="1"/>
</dbReference>
<dbReference type="Gene3D" id="1.10.10.60">
    <property type="entry name" value="Homeodomain-like"/>
    <property type="match status" value="1"/>
</dbReference>
<dbReference type="Pfam" id="PF05225">
    <property type="entry name" value="HTH_psq"/>
    <property type="match status" value="1"/>
</dbReference>
<dbReference type="EMBL" id="VUJU01015303">
    <property type="protein sequence ID" value="KAF0695092.1"/>
    <property type="molecule type" value="Genomic_DNA"/>
</dbReference>
<dbReference type="PANTHER" id="PTHR19303:SF74">
    <property type="entry name" value="POGO TRANSPOSABLE ELEMENT WITH KRAB DOMAIN"/>
    <property type="match status" value="1"/>
</dbReference>
<evidence type="ECO:0000256" key="1">
    <source>
        <dbReference type="ARBA" id="ARBA00004123"/>
    </source>
</evidence>
<protein>
    <submittedName>
        <fullName evidence="7">Jerky-like</fullName>
    </submittedName>
</protein>
<dbReference type="AlphaFoldDB" id="A0A6G0VKV1"/>
<keyword evidence="2" id="KW-0238">DNA-binding</keyword>
<gene>
    <name evidence="7" type="ORF">FWK35_00035854</name>
</gene>
<sequence>MANKFKYSEEQMRLTLKDVTSKALSLNKASVKYNIPKSTFSMQLSGKTPLIRKICPCSFLSDEEENRIKAWILNNATLDFPLKEEDVKDSVQKVIKGFPRTTPFKDSRPGEKWMKLFLKRNSEITKRNTEVISKARAAVTEEKIRNWFQELDNFLINEGCRDVLDDPSRIFNCDETGLETCPKSGRVLGPRYIKDFYEIAQGHEKECITVLCIYSADGTVPPPMVVYPYKRIPTSLMTTFPNNWMIGRSNSEWMVCSTFFEFISNGFFTWLVNNKVKFPVILFVDGHKSHLSLELADFCAQNQIIMYCLPPNSTHIMQHPLKASWKNVVAKNKRSGNSITKNNFVNHFQKAFDSVQTSSIVNGFRKCGLYPFNPNAVDFSKCISYRRNILFPTTNNDLSLQIHVQTSSEEYKAALKVFENYIGRENTEIFDKKLQDPLLEAEKLLSLFDFWVKTKKNTENLNIEDSPVEIAYDNSDNQLYECDFDLLEHHNMIYGVEINLDDVFKVNDTDSIIFETVNEMKDMYETVNKTDMFE</sequence>
<dbReference type="InterPro" id="IPR006600">
    <property type="entry name" value="HTH_CenpB_DNA-bd_dom"/>
</dbReference>
<dbReference type="InterPro" id="IPR036397">
    <property type="entry name" value="RNaseH_sf"/>
</dbReference>
<feature type="domain" description="HTH CENPB-type" evidence="5">
    <location>
        <begin position="62"/>
        <end position="127"/>
    </location>
</feature>
<evidence type="ECO:0000259" key="5">
    <source>
        <dbReference type="Pfam" id="PF03221"/>
    </source>
</evidence>
<dbReference type="SUPFAM" id="SSF46689">
    <property type="entry name" value="Homeodomain-like"/>
    <property type="match status" value="1"/>
</dbReference>
<proteinExistence type="predicted"/>
<feature type="domain" description="HTH psq-type" evidence="6">
    <location>
        <begin position="8"/>
        <end position="50"/>
    </location>
</feature>
<keyword evidence="3" id="KW-0539">Nucleus</keyword>
<evidence type="ECO:0000259" key="4">
    <source>
        <dbReference type="Pfam" id="PF03184"/>
    </source>
</evidence>
<feature type="non-terminal residue" evidence="7">
    <location>
        <position position="534"/>
    </location>
</feature>
<evidence type="ECO:0000313" key="8">
    <source>
        <dbReference type="Proteomes" id="UP000478052"/>
    </source>
</evidence>
<evidence type="ECO:0000256" key="3">
    <source>
        <dbReference type="ARBA" id="ARBA00023242"/>
    </source>
</evidence>
<evidence type="ECO:0000256" key="2">
    <source>
        <dbReference type="ARBA" id="ARBA00023125"/>
    </source>
</evidence>
<dbReference type="Gene3D" id="3.30.420.10">
    <property type="entry name" value="Ribonuclease H-like superfamily/Ribonuclease H"/>
    <property type="match status" value="1"/>
</dbReference>
<evidence type="ECO:0000259" key="6">
    <source>
        <dbReference type="Pfam" id="PF05225"/>
    </source>
</evidence>
<evidence type="ECO:0000313" key="7">
    <source>
        <dbReference type="EMBL" id="KAF0695092.1"/>
    </source>
</evidence>
<dbReference type="InterPro" id="IPR004875">
    <property type="entry name" value="DDE_SF_endonuclease_dom"/>
</dbReference>
<dbReference type="Pfam" id="PF03221">
    <property type="entry name" value="HTH_Tnp_Tc5"/>
    <property type="match status" value="1"/>
</dbReference>
<dbReference type="OrthoDB" id="6614027at2759"/>
<dbReference type="InterPro" id="IPR009057">
    <property type="entry name" value="Homeodomain-like_sf"/>
</dbReference>
<reference evidence="7 8" key="1">
    <citation type="submission" date="2019-08" db="EMBL/GenBank/DDBJ databases">
        <title>Whole genome of Aphis craccivora.</title>
        <authorList>
            <person name="Voronova N.V."/>
            <person name="Shulinski R.S."/>
            <person name="Bandarenka Y.V."/>
            <person name="Zhorov D.G."/>
            <person name="Warner D."/>
        </authorList>
    </citation>
    <scope>NUCLEOTIDE SEQUENCE [LARGE SCALE GENOMIC DNA]</scope>
    <source>
        <strain evidence="7">180601</strain>
        <tissue evidence="7">Whole Body</tissue>
    </source>
</reference>
<comment type="caution">
    <text evidence="7">The sequence shown here is derived from an EMBL/GenBank/DDBJ whole genome shotgun (WGS) entry which is preliminary data.</text>
</comment>
<dbReference type="InterPro" id="IPR050863">
    <property type="entry name" value="CenT-Element_Derived"/>
</dbReference>
<name>A0A6G0VKV1_APHCR</name>
<dbReference type="GO" id="GO:0005634">
    <property type="term" value="C:nucleus"/>
    <property type="evidence" value="ECO:0007669"/>
    <property type="project" value="UniProtKB-SubCell"/>
</dbReference>
<dbReference type="PANTHER" id="PTHR19303">
    <property type="entry name" value="TRANSPOSON"/>
    <property type="match status" value="1"/>
</dbReference>
<accession>A0A6G0VKV1</accession>
<organism evidence="7 8">
    <name type="scientific">Aphis craccivora</name>
    <name type="common">Cowpea aphid</name>
    <dbReference type="NCBI Taxonomy" id="307492"/>
    <lineage>
        <taxon>Eukaryota</taxon>
        <taxon>Metazoa</taxon>
        <taxon>Ecdysozoa</taxon>
        <taxon>Arthropoda</taxon>
        <taxon>Hexapoda</taxon>
        <taxon>Insecta</taxon>
        <taxon>Pterygota</taxon>
        <taxon>Neoptera</taxon>
        <taxon>Paraneoptera</taxon>
        <taxon>Hemiptera</taxon>
        <taxon>Sternorrhyncha</taxon>
        <taxon>Aphidomorpha</taxon>
        <taxon>Aphidoidea</taxon>
        <taxon>Aphididae</taxon>
        <taxon>Aphidini</taxon>
        <taxon>Aphis</taxon>
        <taxon>Aphis</taxon>
    </lineage>
</organism>